<dbReference type="Proteomes" id="UP000070444">
    <property type="component" value="Unassembled WGS sequence"/>
</dbReference>
<dbReference type="InterPro" id="IPR036412">
    <property type="entry name" value="HAD-like_sf"/>
</dbReference>
<evidence type="ECO:0000313" key="1">
    <source>
        <dbReference type="EMBL" id="KXN67289.1"/>
    </source>
</evidence>
<organism evidence="1 2">
    <name type="scientific">Conidiobolus coronatus (strain ATCC 28846 / CBS 209.66 / NRRL 28638)</name>
    <name type="common">Delacroixia coronata</name>
    <dbReference type="NCBI Taxonomy" id="796925"/>
    <lineage>
        <taxon>Eukaryota</taxon>
        <taxon>Fungi</taxon>
        <taxon>Fungi incertae sedis</taxon>
        <taxon>Zoopagomycota</taxon>
        <taxon>Entomophthoromycotina</taxon>
        <taxon>Entomophthoromycetes</taxon>
        <taxon>Entomophthorales</taxon>
        <taxon>Ancylistaceae</taxon>
        <taxon>Conidiobolus</taxon>
    </lineage>
</organism>
<sequence>MNKSIKAIIFDLGGVCLGSPLNSIRDYELENNIPKEFINVIISSWGSTGPFQKLERGEVDYNEFYSEFHRLLNLPENIQTYKKYLKLKN</sequence>
<dbReference type="STRING" id="796925.A0A137NXB7"/>
<dbReference type="InterPro" id="IPR052898">
    <property type="entry name" value="ACAD10-like"/>
</dbReference>
<dbReference type="PANTHER" id="PTHR47829">
    <property type="entry name" value="HYDROLASE, PUTATIVE (AFU_ORTHOLOGUE AFUA_1G12880)-RELATED"/>
    <property type="match status" value="1"/>
</dbReference>
<dbReference type="InterPro" id="IPR023198">
    <property type="entry name" value="PGP-like_dom2"/>
</dbReference>
<dbReference type="EMBL" id="KQ964646">
    <property type="protein sequence ID" value="KXN67289.1"/>
    <property type="molecule type" value="Genomic_DNA"/>
</dbReference>
<dbReference type="InterPro" id="IPR023214">
    <property type="entry name" value="HAD_sf"/>
</dbReference>
<proteinExistence type="predicted"/>
<dbReference type="Gene3D" id="1.10.150.240">
    <property type="entry name" value="Putative phosphatase, domain 2"/>
    <property type="match status" value="1"/>
</dbReference>
<protein>
    <recommendedName>
        <fullName evidence="3">HAD-like protein</fullName>
    </recommendedName>
</protein>
<accession>A0A137NXB7</accession>
<dbReference type="AlphaFoldDB" id="A0A137NXB7"/>
<dbReference type="SUPFAM" id="SSF56784">
    <property type="entry name" value="HAD-like"/>
    <property type="match status" value="1"/>
</dbReference>
<gene>
    <name evidence="1" type="ORF">CONCODRAFT_10664</name>
</gene>
<dbReference type="Gene3D" id="3.40.50.1000">
    <property type="entry name" value="HAD superfamily/HAD-like"/>
    <property type="match status" value="1"/>
</dbReference>
<keyword evidence="2" id="KW-1185">Reference proteome</keyword>
<dbReference type="PANTHER" id="PTHR47829:SF1">
    <property type="entry name" value="HAD FAMILY PHOSPHATASE"/>
    <property type="match status" value="1"/>
</dbReference>
<evidence type="ECO:0008006" key="3">
    <source>
        <dbReference type="Google" id="ProtNLM"/>
    </source>
</evidence>
<name>A0A137NXB7_CONC2</name>
<feature type="non-terminal residue" evidence="1">
    <location>
        <position position="89"/>
    </location>
</feature>
<reference evidence="1 2" key="1">
    <citation type="journal article" date="2015" name="Genome Biol. Evol.">
        <title>Phylogenomic analyses indicate that early fungi evolved digesting cell walls of algal ancestors of land plants.</title>
        <authorList>
            <person name="Chang Y."/>
            <person name="Wang S."/>
            <person name="Sekimoto S."/>
            <person name="Aerts A.L."/>
            <person name="Choi C."/>
            <person name="Clum A."/>
            <person name="LaButti K.M."/>
            <person name="Lindquist E.A."/>
            <person name="Yee Ngan C."/>
            <person name="Ohm R.A."/>
            <person name="Salamov A.A."/>
            <person name="Grigoriev I.V."/>
            <person name="Spatafora J.W."/>
            <person name="Berbee M.L."/>
        </authorList>
    </citation>
    <scope>NUCLEOTIDE SEQUENCE [LARGE SCALE GENOMIC DNA]</scope>
    <source>
        <strain evidence="1 2">NRRL 28638</strain>
    </source>
</reference>
<dbReference type="OrthoDB" id="1694274at2759"/>
<evidence type="ECO:0000313" key="2">
    <source>
        <dbReference type="Proteomes" id="UP000070444"/>
    </source>
</evidence>